<dbReference type="Proteomes" id="UP000019593">
    <property type="component" value="Chromosome"/>
</dbReference>
<dbReference type="KEGG" id="red:roselon_00587"/>
<dbReference type="EMBL" id="CP004372">
    <property type="protein sequence ID" value="AHM03027.1"/>
    <property type="molecule type" value="Genomic_DNA"/>
</dbReference>
<dbReference type="eggNOG" id="COG3693">
    <property type="taxonomic scope" value="Bacteria"/>
</dbReference>
<accession>W8RYU6</accession>
<evidence type="ECO:0000313" key="2">
    <source>
        <dbReference type="EMBL" id="AHM03027.1"/>
    </source>
</evidence>
<name>W8RYU6_9RHOB</name>
<evidence type="ECO:0000313" key="3">
    <source>
        <dbReference type="Proteomes" id="UP000019593"/>
    </source>
</evidence>
<evidence type="ECO:0000259" key="1">
    <source>
        <dbReference type="Pfam" id="PF14415"/>
    </source>
</evidence>
<dbReference type="HOGENOM" id="CLU_821050_0_0_5"/>
<proteinExistence type="predicted"/>
<dbReference type="InterPro" id="IPR025538">
    <property type="entry name" value="DUF4424"/>
</dbReference>
<dbReference type="Pfam" id="PF14415">
    <property type="entry name" value="DUF4424"/>
    <property type="match status" value="1"/>
</dbReference>
<dbReference type="STRING" id="1294273.roselon_00587"/>
<reference evidence="2 3" key="1">
    <citation type="submission" date="2013-03" db="EMBL/GenBank/DDBJ databases">
        <authorList>
            <person name="Fiebig A."/>
            <person name="Goeker M."/>
            <person name="Klenk H.-P.P."/>
        </authorList>
    </citation>
    <scope>NUCLEOTIDE SEQUENCE [LARGE SCALE GENOMIC DNA]</scope>
    <source>
        <strain evidence="3">DSM 19469</strain>
    </source>
</reference>
<dbReference type="AlphaFoldDB" id="W8RYU6"/>
<dbReference type="Gene3D" id="2.60.40.3680">
    <property type="match status" value="1"/>
</dbReference>
<sequence>MMAGQSAANDSSVMLRMGGLEFAETDRVAMVSEELYLSPDEVRVTYVMRNLTDAPVTLTVGFPLPPLADFSDDFNPTIPLPDQTNFVGFTTHVDGQQVELTPHVEALVDGEDHADLLTELGIPPIPVYWATIDALEALPVEDVARLQAAGMLDWEGFFPQWELRATFLREQTFPVGRDITIEHRYTPVAGVSLGPPLDPGFDRTAPEADWQVAVSDRYCWDEAMAARDARLAQGIPDIEAEVTYISSEIPYILTTGRNWAGPIGRFSLVVEGESDADMVSLCLPGVRYVSQSRAEFEADNFVPDDDLEVYVYRAVQLPAE</sequence>
<gene>
    <name evidence="2" type="ORF">roselon_00587</name>
</gene>
<keyword evidence="3" id="KW-1185">Reference proteome</keyword>
<organism evidence="2 3">
    <name type="scientific">Roseicyclus elongatus DSM 19469</name>
    <dbReference type="NCBI Taxonomy" id="1294273"/>
    <lineage>
        <taxon>Bacteria</taxon>
        <taxon>Pseudomonadati</taxon>
        <taxon>Pseudomonadota</taxon>
        <taxon>Alphaproteobacteria</taxon>
        <taxon>Rhodobacterales</taxon>
        <taxon>Roseobacteraceae</taxon>
        <taxon>Roseicyclus</taxon>
    </lineage>
</organism>
<feature type="domain" description="DUF4424" evidence="1">
    <location>
        <begin position="8"/>
        <end position="309"/>
    </location>
</feature>
<protein>
    <recommendedName>
        <fullName evidence="1">DUF4424 domain-containing protein</fullName>
    </recommendedName>
</protein>